<dbReference type="PANTHER" id="PTHR44899">
    <property type="entry name" value="CAMK FAMILY PROTEIN KINASE"/>
    <property type="match status" value="1"/>
</dbReference>
<evidence type="ECO:0000256" key="8">
    <source>
        <dbReference type="ARBA" id="ARBA00022777"/>
    </source>
</evidence>
<dbReference type="Gene3D" id="1.10.510.10">
    <property type="entry name" value="Transferase(Phosphotransferase) domain 1"/>
    <property type="match status" value="1"/>
</dbReference>
<dbReference type="FunFam" id="3.30.200.20:FF:000097">
    <property type="entry name" value="Probable serine/threonine-protein kinase nek1"/>
    <property type="match status" value="1"/>
</dbReference>
<dbReference type="EMBL" id="LUCH01002386">
    <property type="protein sequence ID" value="KAF5401566.1"/>
    <property type="molecule type" value="Genomic_DNA"/>
</dbReference>
<evidence type="ECO:0000313" key="17">
    <source>
        <dbReference type="Proteomes" id="UP000748531"/>
    </source>
</evidence>
<feature type="domain" description="Protein kinase" evidence="15">
    <location>
        <begin position="7"/>
        <end position="261"/>
    </location>
</feature>
<comment type="catalytic activity">
    <reaction evidence="11">
        <text>L-threonyl-[protein] + ATP = O-phospho-L-threonyl-[protein] + ADP + H(+)</text>
        <dbReference type="Rhea" id="RHEA:46608"/>
        <dbReference type="Rhea" id="RHEA-COMP:11060"/>
        <dbReference type="Rhea" id="RHEA-COMP:11605"/>
        <dbReference type="ChEBI" id="CHEBI:15378"/>
        <dbReference type="ChEBI" id="CHEBI:30013"/>
        <dbReference type="ChEBI" id="CHEBI:30616"/>
        <dbReference type="ChEBI" id="CHEBI:61977"/>
        <dbReference type="ChEBI" id="CHEBI:456216"/>
        <dbReference type="EC" id="2.7.11.1"/>
    </reaction>
</comment>
<evidence type="ECO:0000256" key="14">
    <source>
        <dbReference type="SAM" id="MobiDB-lite"/>
    </source>
</evidence>
<evidence type="ECO:0000256" key="6">
    <source>
        <dbReference type="ARBA" id="ARBA00022723"/>
    </source>
</evidence>
<accession>A0A8J4THN9</accession>
<reference evidence="16" key="1">
    <citation type="submission" date="2019-05" db="EMBL/GenBank/DDBJ databases">
        <title>Annotation for the trematode Paragonimus heterotremus.</title>
        <authorList>
            <person name="Choi Y.-J."/>
        </authorList>
    </citation>
    <scope>NUCLEOTIDE SEQUENCE</scope>
    <source>
        <strain evidence="16">LC</strain>
    </source>
</reference>
<dbReference type="GO" id="GO:0004674">
    <property type="term" value="F:protein serine/threonine kinase activity"/>
    <property type="evidence" value="ECO:0007669"/>
    <property type="project" value="UniProtKB-KW"/>
</dbReference>
<dbReference type="PROSITE" id="PS00108">
    <property type="entry name" value="PROTEIN_KINASE_ST"/>
    <property type="match status" value="1"/>
</dbReference>
<keyword evidence="10" id="KW-0460">Magnesium</keyword>
<feature type="binding site" evidence="13">
    <location>
        <position position="36"/>
    </location>
    <ligand>
        <name>ATP</name>
        <dbReference type="ChEBI" id="CHEBI:30616"/>
    </ligand>
</feature>
<feature type="compositionally biased region" description="Acidic residues" evidence="14">
    <location>
        <begin position="1226"/>
        <end position="1243"/>
    </location>
</feature>
<dbReference type="OrthoDB" id="248923at2759"/>
<evidence type="ECO:0000256" key="10">
    <source>
        <dbReference type="ARBA" id="ARBA00022842"/>
    </source>
</evidence>
<name>A0A8J4THN9_9TREM</name>
<gene>
    <name evidence="16" type="ORF">PHET_05220</name>
</gene>
<dbReference type="SUPFAM" id="SSF56112">
    <property type="entry name" value="Protein kinase-like (PK-like)"/>
    <property type="match status" value="1"/>
</dbReference>
<feature type="region of interest" description="Disordered" evidence="14">
    <location>
        <begin position="317"/>
        <end position="348"/>
    </location>
</feature>
<dbReference type="InterPro" id="IPR051131">
    <property type="entry name" value="NEK_Ser/Thr_kinase_NIMA"/>
</dbReference>
<dbReference type="InterPro" id="IPR017441">
    <property type="entry name" value="Protein_kinase_ATP_BS"/>
</dbReference>
<feature type="compositionally biased region" description="Basic and acidic residues" evidence="14">
    <location>
        <begin position="689"/>
        <end position="700"/>
    </location>
</feature>
<protein>
    <recommendedName>
        <fullName evidence="3">non-specific serine/threonine protein kinase</fullName>
        <ecNumber evidence="3">2.7.11.1</ecNumber>
    </recommendedName>
</protein>
<dbReference type="InterPro" id="IPR011009">
    <property type="entry name" value="Kinase-like_dom_sf"/>
</dbReference>
<feature type="region of interest" description="Disordered" evidence="14">
    <location>
        <begin position="563"/>
        <end position="582"/>
    </location>
</feature>
<keyword evidence="7 13" id="KW-0547">Nucleotide-binding</keyword>
<keyword evidence="6" id="KW-0479">Metal-binding</keyword>
<dbReference type="CDD" id="cd08215">
    <property type="entry name" value="STKc_Nek"/>
    <property type="match status" value="1"/>
</dbReference>
<comment type="catalytic activity">
    <reaction evidence="12">
        <text>L-seryl-[protein] + ATP = O-phospho-L-seryl-[protein] + ADP + H(+)</text>
        <dbReference type="Rhea" id="RHEA:17989"/>
        <dbReference type="Rhea" id="RHEA-COMP:9863"/>
        <dbReference type="Rhea" id="RHEA-COMP:11604"/>
        <dbReference type="ChEBI" id="CHEBI:15378"/>
        <dbReference type="ChEBI" id="CHEBI:29999"/>
        <dbReference type="ChEBI" id="CHEBI:30616"/>
        <dbReference type="ChEBI" id="CHEBI:83421"/>
        <dbReference type="ChEBI" id="CHEBI:456216"/>
        <dbReference type="EC" id="2.7.11.1"/>
    </reaction>
</comment>
<evidence type="ECO:0000256" key="11">
    <source>
        <dbReference type="ARBA" id="ARBA00047899"/>
    </source>
</evidence>
<dbReference type="InterPro" id="IPR008271">
    <property type="entry name" value="Ser/Thr_kinase_AS"/>
</dbReference>
<organism evidence="16 17">
    <name type="scientific">Paragonimus heterotremus</name>
    <dbReference type="NCBI Taxonomy" id="100268"/>
    <lineage>
        <taxon>Eukaryota</taxon>
        <taxon>Metazoa</taxon>
        <taxon>Spiralia</taxon>
        <taxon>Lophotrochozoa</taxon>
        <taxon>Platyhelminthes</taxon>
        <taxon>Trematoda</taxon>
        <taxon>Digenea</taxon>
        <taxon>Plagiorchiida</taxon>
        <taxon>Troglotremata</taxon>
        <taxon>Troglotrematidae</taxon>
        <taxon>Paragonimus</taxon>
    </lineage>
</organism>
<keyword evidence="5" id="KW-0808">Transferase</keyword>
<dbReference type="PANTHER" id="PTHR44899:SF3">
    <property type="entry name" value="SERINE_THREONINE-PROTEIN KINASE NEK1"/>
    <property type="match status" value="1"/>
</dbReference>
<dbReference type="FunFam" id="1.10.510.10:FF:000172">
    <property type="entry name" value="serine/threonine-protein kinase Nek1 isoform X1"/>
    <property type="match status" value="1"/>
</dbReference>
<proteinExistence type="inferred from homology"/>
<evidence type="ECO:0000256" key="2">
    <source>
        <dbReference type="ARBA" id="ARBA00010886"/>
    </source>
</evidence>
<feature type="region of interest" description="Disordered" evidence="14">
    <location>
        <begin position="1167"/>
        <end position="1272"/>
    </location>
</feature>
<evidence type="ECO:0000256" key="9">
    <source>
        <dbReference type="ARBA" id="ARBA00022840"/>
    </source>
</evidence>
<feature type="compositionally biased region" description="Acidic residues" evidence="14">
    <location>
        <begin position="1183"/>
        <end position="1203"/>
    </location>
</feature>
<dbReference type="Proteomes" id="UP000748531">
    <property type="component" value="Unassembled WGS sequence"/>
</dbReference>
<comment type="caution">
    <text evidence="16">The sequence shown here is derived from an EMBL/GenBank/DDBJ whole genome shotgun (WGS) entry which is preliminary data.</text>
</comment>
<dbReference type="Gene3D" id="3.30.200.20">
    <property type="entry name" value="Phosphorylase Kinase, domain 1"/>
    <property type="match status" value="1"/>
</dbReference>
<feature type="compositionally biased region" description="Basic and acidic residues" evidence="14">
    <location>
        <begin position="800"/>
        <end position="810"/>
    </location>
</feature>
<evidence type="ECO:0000259" key="15">
    <source>
        <dbReference type="PROSITE" id="PS50011"/>
    </source>
</evidence>
<dbReference type="GO" id="GO:0046872">
    <property type="term" value="F:metal ion binding"/>
    <property type="evidence" value="ECO:0007669"/>
    <property type="project" value="UniProtKB-KW"/>
</dbReference>
<keyword evidence="9 13" id="KW-0067">ATP-binding</keyword>
<dbReference type="PROSITE" id="PS50011">
    <property type="entry name" value="PROTEIN_KINASE_DOM"/>
    <property type="match status" value="1"/>
</dbReference>
<evidence type="ECO:0000256" key="5">
    <source>
        <dbReference type="ARBA" id="ARBA00022679"/>
    </source>
</evidence>
<keyword evidence="8" id="KW-0418">Kinase</keyword>
<evidence type="ECO:0000256" key="4">
    <source>
        <dbReference type="ARBA" id="ARBA00022527"/>
    </source>
</evidence>
<dbReference type="EC" id="2.7.11.1" evidence="3"/>
<evidence type="ECO:0000256" key="12">
    <source>
        <dbReference type="ARBA" id="ARBA00048679"/>
    </source>
</evidence>
<feature type="compositionally biased region" description="Polar residues" evidence="14">
    <location>
        <begin position="1168"/>
        <end position="1182"/>
    </location>
</feature>
<keyword evidence="17" id="KW-1185">Reference proteome</keyword>
<comment type="similarity">
    <text evidence="2">Belongs to the protein kinase superfamily. NEK Ser/Thr protein kinase family. NIMA subfamily.</text>
</comment>
<dbReference type="InterPro" id="IPR000719">
    <property type="entry name" value="Prot_kinase_dom"/>
</dbReference>
<dbReference type="GO" id="GO:0005524">
    <property type="term" value="F:ATP binding"/>
    <property type="evidence" value="ECO:0007669"/>
    <property type="project" value="UniProtKB-UniRule"/>
</dbReference>
<dbReference type="SMART" id="SM00220">
    <property type="entry name" value="S_TKc"/>
    <property type="match status" value="1"/>
</dbReference>
<feature type="region of interest" description="Disordered" evidence="14">
    <location>
        <begin position="799"/>
        <end position="822"/>
    </location>
</feature>
<dbReference type="Pfam" id="PF00069">
    <property type="entry name" value="Pkinase"/>
    <property type="match status" value="1"/>
</dbReference>
<dbReference type="PROSITE" id="PS00107">
    <property type="entry name" value="PROTEIN_KINASE_ATP"/>
    <property type="match status" value="1"/>
</dbReference>
<comment type="cofactor">
    <cofactor evidence="1">
        <name>Mg(2+)</name>
        <dbReference type="ChEBI" id="CHEBI:18420"/>
    </cofactor>
</comment>
<keyword evidence="4" id="KW-0723">Serine/threonine-protein kinase</keyword>
<evidence type="ECO:0000313" key="16">
    <source>
        <dbReference type="EMBL" id="KAF5401566.1"/>
    </source>
</evidence>
<sequence length="1353" mass="152072">MGDIKCYEKLKNIGEGAFGKAYLVLCRKKNVQRVIKEINISKMSPKEREESRKEIAVLSKMNHPNIVRYFDSFEDSGYVYIVMEYCDQGDLYQKINAQKGVLMPESRVLDYFVQLALALKHIHDRMILHRDIKTQNIFLTSEGRVKLGDFGIAKVLNHTLDLARTCIGTPYYLSPEMCENKPYNHKSDIWALGCVLYEMATLKHAFEAGNMKNLVLKIIRGTYPPVPPKYSYELRCLISQLFRRSPRERPSITSILRKPFIMKRISRFLTESQVADEFSHTVLHHNKPNSKVHVPGSPGPENTSITFGVKRQSIAVNPKPTQLGGNKKWKPTDPIVLKNPKKLQSPDIVTPPAVSVAACTGAPEAKRRNEELLAELNRRKQRELMEKQKFEFRNRAREMGWRNILEVRPINQERIDTKETERPVYVKSELSEAQAVQTKLPATPPALALMMHATPAIVVGDAYAKYRAQVDQMKENTCGRERILAANCRVKALQQNFEFKPRDPDFVVQSPSVDPIKLRCLDMFPIKRCASEENTPLQRNNNHMRGLLECQPNDQINFVRQQNHESGQTKGRPSVQPDPSDGHVAVRRAHLVEEFLMIRREAAKNRARGAGYWMGVAAALGASPREIESNAGMHKNRNQTDEREKALRERLEQKRSISVEREDGRQNLANPEDFCLVGRASEIFVTKQKEGGFEKDEKGSQQKVDFPSAMAPPSISLVMKDMAYPCPLNPLPESNAYAVQQVASVDMSQASKKSCVSQSVSTEDESECATSSLETYSFKNSLAIRKTKRHILRRLNARSVDSRGRWDRQSDSVSSSGAKTPISKPIAAKPCAAVLAGRALEAAESLMEPTWNRLRKEARASCQQKASIIESASPRAQWATPGVTIVRKLSQASINPALDGTLTSGGIAFETELNLNVYEEQIQKRVALTNDPIKQSERINLLNSVCNESKKCVISITRTVSTETISQQNLPHIFSEETGFLSNSQQEIDFSYRQESKLDSTGEDELEMVRQSLIRLMMETQETTTNGSLSSLETSHNPSPICSTAVSPIPGEPNAIVTKSGPDLRCSLTAVSPLVPSGRRVYGSTESISICDTDTEKGIINGGSWLTVPEFHKPRKRSASLDSWGNVDHKLEQSLTQTISEVSGLPRRARPQPQAETESAELVVKSQLEGSQNSLNDYSSEQEYTDNDRDTDDELSEELEEDSDEHHEHENENSFSKNRLTRVTEVDDEYDLTDDDDMSDSDESEKVQKATGAENGLNALMNDTDDEKLNDNTSGDTRFLLLEQMREELERELGAEQLVRAYNIIQALQEDEDEDVTASQKAIINFLGETKAKAFFDRILQLVLADGAYNDDE</sequence>
<evidence type="ECO:0000256" key="13">
    <source>
        <dbReference type="PROSITE-ProRule" id="PRU10141"/>
    </source>
</evidence>
<evidence type="ECO:0000256" key="7">
    <source>
        <dbReference type="ARBA" id="ARBA00022741"/>
    </source>
</evidence>
<feature type="region of interest" description="Disordered" evidence="14">
    <location>
        <begin position="689"/>
        <end position="708"/>
    </location>
</feature>
<evidence type="ECO:0000256" key="1">
    <source>
        <dbReference type="ARBA" id="ARBA00001946"/>
    </source>
</evidence>
<evidence type="ECO:0000256" key="3">
    <source>
        <dbReference type="ARBA" id="ARBA00012513"/>
    </source>
</evidence>